<dbReference type="GO" id="GO:0005524">
    <property type="term" value="F:ATP binding"/>
    <property type="evidence" value="ECO:0007669"/>
    <property type="project" value="UniProtKB-KW"/>
</dbReference>
<evidence type="ECO:0000259" key="3">
    <source>
        <dbReference type="Pfam" id="PF13191"/>
    </source>
</evidence>
<sequence length="997" mass="109730">MAQNLAGREKEICLLTDLVNAASEGRGETVIASGEPGIGKTALVKAACEYALSKGFRVHLGAAVREAKQPFNVLATAFAGLSDEPIFRDEAFVSFTEVFAINQAGLLIAKASSSETELDSDIFGGMLTAVQNFVRDSFDATGTMGGTLGRLEYGDMKILIENGRHMFITAVIKSQEHPDMASSLKSMVQEIESKYGGMLAEWSGSMTDVLPIARMLEAHVARRFTVRRDLSSVNLGSEITRMSETALDALENACSEHPVMLVLEDLHWASETSLSVVDYIARNSGNMKLLLLGTARSGESGSFSGFQRRMAAYSHTNEIRLEKLDLSGMRKIIDGRYVPNEFSDDFYLSMFERTEGNPLFALEMASHMESQNAIFRTDGIFRAEESLLALPATIEELVSGRLERLPAGSLDLIETASCIGRDFELSLLPPKTRTPEMEELASAGLITLTDTGGSFCHSIFQDIIYMHISKRWKAIRHRQLGERYESLSGAEPDHYVFELARHFSLAGQHEKTAKYCTKAGEKAESVYALDAALGYYTSSLEANRRLINGKENAAKLNERLGDILQITGKYREADGHFTAAAQTVPEPVTCARMLRKRADLQSKMGDYSLAQQMLDNASEILKGISDPEIGRVHVTMANIRKMRGDFPGALEHIAIAQEIMSTFPENIVDRIQLEKEKGIIFWRRGEQELARTSLEKAAALAEETGDERLAAGIEANLANVLNELGENPKAIKIYESGLARFRKLGDVQAESILLNNLGSMASDSGNIEQAMKYYTESLGIKRRIGDRKGIAYTLNNIGNQLKLTGEYSEAMARFSEARAMLESIGDGVALPITLKNLGDCERSLGHLDAALEHYNNRLQFDRANANRADEGPAISEIAETYLEMGRIGEALEMARQGLDAMHGIENRYDLAAGRRILGMCLREAGDLENAGQEFSAALKIFQELDMAKDVARVQYEMALLHFKAGRISDAKELLNTAARTFRSLGMEHWAGKCKGPA</sequence>
<evidence type="ECO:0000256" key="2">
    <source>
        <dbReference type="ARBA" id="ARBA00022840"/>
    </source>
</evidence>
<dbReference type="GO" id="GO:0005737">
    <property type="term" value="C:cytoplasm"/>
    <property type="evidence" value="ECO:0007669"/>
    <property type="project" value="TreeGrafter"/>
</dbReference>
<evidence type="ECO:0000256" key="1">
    <source>
        <dbReference type="ARBA" id="ARBA00022741"/>
    </source>
</evidence>
<dbReference type="InterPro" id="IPR027417">
    <property type="entry name" value="P-loop_NTPase"/>
</dbReference>
<dbReference type="InterPro" id="IPR019734">
    <property type="entry name" value="TPR_rpt"/>
</dbReference>
<reference evidence="4" key="1">
    <citation type="submission" date="2020-10" db="EMBL/GenBank/DDBJ databases">
        <title>Diverse heliorhodopsins detected via functional metagenomics in peat lake Actinobacteria, Chloroflexi and Archaea.</title>
        <authorList>
            <person name="Chazan A."/>
            <person name="Rozenberg A."/>
            <person name="Tahan R."/>
            <person name="Mannen K."/>
            <person name="Nagata T."/>
            <person name="Yaish S."/>
            <person name="Larom S."/>
            <person name="Kandori H."/>
            <person name="Inoue K."/>
            <person name="Beja O."/>
            <person name="Pushkarev A."/>
        </authorList>
    </citation>
    <scope>NUCLEOTIDE SEQUENCE</scope>
</reference>
<dbReference type="Pfam" id="PF13191">
    <property type="entry name" value="AAA_16"/>
    <property type="match status" value="1"/>
</dbReference>
<keyword evidence="1" id="KW-0547">Nucleotide-binding</keyword>
<dbReference type="SUPFAM" id="SSF52540">
    <property type="entry name" value="P-loop containing nucleoside triphosphate hydrolases"/>
    <property type="match status" value="1"/>
</dbReference>
<dbReference type="GO" id="GO:0004016">
    <property type="term" value="F:adenylate cyclase activity"/>
    <property type="evidence" value="ECO:0007669"/>
    <property type="project" value="TreeGrafter"/>
</dbReference>
<dbReference type="InterPro" id="IPR011990">
    <property type="entry name" value="TPR-like_helical_dom_sf"/>
</dbReference>
<gene>
    <name evidence="4" type="primary">ycf3_1</name>
    <name evidence="4" type="ORF">HULAa36F11_00011</name>
</gene>
<accession>A0A871YDR3</accession>
<feature type="domain" description="Orc1-like AAA ATPase" evidence="3">
    <location>
        <begin position="5"/>
        <end position="80"/>
    </location>
</feature>
<dbReference type="Gene3D" id="3.40.50.300">
    <property type="entry name" value="P-loop containing nucleotide triphosphate hydrolases"/>
    <property type="match status" value="1"/>
</dbReference>
<dbReference type="Gene3D" id="1.25.40.10">
    <property type="entry name" value="Tetratricopeptide repeat domain"/>
    <property type="match status" value="3"/>
</dbReference>
<dbReference type="SUPFAM" id="SSF48452">
    <property type="entry name" value="TPR-like"/>
    <property type="match status" value="3"/>
</dbReference>
<name>A0A871YDR3_9ARCH</name>
<dbReference type="SMART" id="SM00028">
    <property type="entry name" value="TPR"/>
    <property type="match status" value="12"/>
</dbReference>
<dbReference type="AlphaFoldDB" id="A0A871YDR3"/>
<organism evidence="4">
    <name type="scientific">uncultured Thermoplasmata archaeon</name>
    <dbReference type="NCBI Taxonomy" id="376542"/>
    <lineage>
        <taxon>Archaea</taxon>
        <taxon>Methanobacteriati</taxon>
        <taxon>Thermoplasmatota</taxon>
        <taxon>Thermoplasmata</taxon>
        <taxon>environmental samples</taxon>
    </lineage>
</organism>
<dbReference type="InterPro" id="IPR041664">
    <property type="entry name" value="AAA_16"/>
</dbReference>
<dbReference type="EMBL" id="MW122884">
    <property type="protein sequence ID" value="QOV09128.1"/>
    <property type="molecule type" value="Genomic_DNA"/>
</dbReference>
<evidence type="ECO:0000313" key="4">
    <source>
        <dbReference type="EMBL" id="QOV09128.1"/>
    </source>
</evidence>
<keyword evidence="2" id="KW-0067">ATP-binding</keyword>
<dbReference type="PANTHER" id="PTHR16305:SF28">
    <property type="entry name" value="GUANYLATE CYCLASE DOMAIN-CONTAINING PROTEIN"/>
    <property type="match status" value="1"/>
</dbReference>
<dbReference type="Pfam" id="PF13424">
    <property type="entry name" value="TPR_12"/>
    <property type="match status" value="3"/>
</dbReference>
<proteinExistence type="predicted"/>
<protein>
    <submittedName>
        <fullName evidence="4">Photosystem I assembly protein Ycf3</fullName>
    </submittedName>
</protein>
<dbReference type="PANTHER" id="PTHR16305">
    <property type="entry name" value="TESTICULAR SOLUBLE ADENYLYL CYCLASE"/>
    <property type="match status" value="1"/>
</dbReference>